<evidence type="ECO:0000256" key="4">
    <source>
        <dbReference type="ARBA" id="ARBA00022989"/>
    </source>
</evidence>
<proteinExistence type="inferred from homology"/>
<protein>
    <recommendedName>
        <fullName evidence="6">TVP38/TMEM64 family membrane protein</fullName>
    </recommendedName>
</protein>
<evidence type="ECO:0000256" key="1">
    <source>
        <dbReference type="ARBA" id="ARBA00004651"/>
    </source>
</evidence>
<feature type="transmembrane region" description="Helical" evidence="6">
    <location>
        <begin position="201"/>
        <end position="218"/>
    </location>
</feature>
<dbReference type="GO" id="GO:0005886">
    <property type="term" value="C:plasma membrane"/>
    <property type="evidence" value="ECO:0007669"/>
    <property type="project" value="UniProtKB-SubCell"/>
</dbReference>
<dbReference type="InterPro" id="IPR015414">
    <property type="entry name" value="TMEM64"/>
</dbReference>
<evidence type="ECO:0000259" key="7">
    <source>
        <dbReference type="Pfam" id="PF09335"/>
    </source>
</evidence>
<evidence type="ECO:0000256" key="2">
    <source>
        <dbReference type="ARBA" id="ARBA00022475"/>
    </source>
</evidence>
<evidence type="ECO:0000256" key="5">
    <source>
        <dbReference type="ARBA" id="ARBA00023136"/>
    </source>
</evidence>
<feature type="transmembrane region" description="Helical" evidence="6">
    <location>
        <begin position="82"/>
        <end position="103"/>
    </location>
</feature>
<accession>A0A437PQ67</accession>
<keyword evidence="2 6" id="KW-1003">Cell membrane</keyword>
<organism evidence="8 9">
    <name type="scientific">Sandaracinomonas limnophila</name>
    <dbReference type="NCBI Taxonomy" id="1862386"/>
    <lineage>
        <taxon>Bacteria</taxon>
        <taxon>Pseudomonadati</taxon>
        <taxon>Bacteroidota</taxon>
        <taxon>Cytophagia</taxon>
        <taxon>Cytophagales</taxon>
        <taxon>Flectobacillaceae</taxon>
        <taxon>Sandaracinomonas</taxon>
    </lineage>
</organism>
<dbReference type="RefSeq" id="WP_127804931.1">
    <property type="nucleotide sequence ID" value="NZ_SACY01000004.1"/>
</dbReference>
<dbReference type="InterPro" id="IPR032816">
    <property type="entry name" value="VTT_dom"/>
</dbReference>
<keyword evidence="3 6" id="KW-0812">Transmembrane</keyword>
<comment type="caution">
    <text evidence="8">The sequence shown here is derived from an EMBL/GenBank/DDBJ whole genome shotgun (WGS) entry which is preliminary data.</text>
</comment>
<feature type="transmembrane region" description="Helical" evidence="6">
    <location>
        <begin position="12"/>
        <end position="34"/>
    </location>
</feature>
<keyword evidence="5 6" id="KW-0472">Membrane</keyword>
<dbReference type="PANTHER" id="PTHR12677">
    <property type="entry name" value="GOLGI APPARATUS MEMBRANE PROTEIN TVP38-RELATED"/>
    <property type="match status" value="1"/>
</dbReference>
<sequence>MNQLKQRGVWEILYLIWMAVIPLTSSIIVGYIGFHEALQIQNWPISSLIIFWISSIFILGLGFFPTSFFALFCGYIWGFNSILPIFVTYILASLLGYFVAKIIKGEKILTFLESKNKVNKVLKNVNRNSIHWVFLIRLSPVFPFAITTALLAYLKVNLKSFIVGGALGMLPRSLFAIWAGSQAATWQKLLENPDSISLQNIFTLALFLLSGFGMFYLIRKETLTQLNP</sequence>
<dbReference type="PANTHER" id="PTHR12677:SF59">
    <property type="entry name" value="GOLGI APPARATUS MEMBRANE PROTEIN TVP38-RELATED"/>
    <property type="match status" value="1"/>
</dbReference>
<dbReference type="Pfam" id="PF09335">
    <property type="entry name" value="VTT_dom"/>
    <property type="match status" value="1"/>
</dbReference>
<comment type="subcellular location">
    <subcellularLocation>
        <location evidence="1 6">Cell membrane</location>
        <topology evidence="1 6">Multi-pass membrane protein</topology>
    </subcellularLocation>
</comment>
<dbReference type="AlphaFoldDB" id="A0A437PQ67"/>
<feature type="transmembrane region" description="Helical" evidence="6">
    <location>
        <begin position="161"/>
        <end position="181"/>
    </location>
</feature>
<name>A0A437PQ67_9BACT</name>
<evidence type="ECO:0000256" key="6">
    <source>
        <dbReference type="RuleBase" id="RU366058"/>
    </source>
</evidence>
<dbReference type="OrthoDB" id="6194207at2"/>
<gene>
    <name evidence="8" type="ORF">EOJ36_10010</name>
</gene>
<dbReference type="EMBL" id="SACY01000004">
    <property type="protein sequence ID" value="RVU24244.1"/>
    <property type="molecule type" value="Genomic_DNA"/>
</dbReference>
<keyword evidence="4 6" id="KW-1133">Transmembrane helix</keyword>
<comment type="similarity">
    <text evidence="6">Belongs to the TVP38/TMEM64 family.</text>
</comment>
<evidence type="ECO:0000313" key="9">
    <source>
        <dbReference type="Proteomes" id="UP000282832"/>
    </source>
</evidence>
<feature type="transmembrane region" description="Helical" evidence="6">
    <location>
        <begin position="130"/>
        <end position="154"/>
    </location>
</feature>
<dbReference type="Proteomes" id="UP000282832">
    <property type="component" value="Unassembled WGS sequence"/>
</dbReference>
<keyword evidence="9" id="KW-1185">Reference proteome</keyword>
<evidence type="ECO:0000313" key="8">
    <source>
        <dbReference type="EMBL" id="RVU24244.1"/>
    </source>
</evidence>
<evidence type="ECO:0000256" key="3">
    <source>
        <dbReference type="ARBA" id="ARBA00022692"/>
    </source>
</evidence>
<reference evidence="8 9" key="1">
    <citation type="submission" date="2019-01" db="EMBL/GenBank/DDBJ databases">
        <authorList>
            <person name="Chen W.-M."/>
        </authorList>
    </citation>
    <scope>NUCLEOTIDE SEQUENCE [LARGE SCALE GENOMIC DNA]</scope>
    <source>
        <strain evidence="8 9">FSY-15</strain>
    </source>
</reference>
<feature type="domain" description="VTT" evidence="7">
    <location>
        <begin position="64"/>
        <end position="181"/>
    </location>
</feature>
<feature type="transmembrane region" description="Helical" evidence="6">
    <location>
        <begin position="49"/>
        <end position="75"/>
    </location>
</feature>